<accession>A0A2T5IH91</accession>
<evidence type="ECO:0000313" key="2">
    <source>
        <dbReference type="Proteomes" id="UP000244152"/>
    </source>
</evidence>
<comment type="caution">
    <text evidence="1">The sequence shown here is derived from an EMBL/GenBank/DDBJ whole genome shotgun (WGS) entry which is preliminary data.</text>
</comment>
<reference evidence="1 2" key="1">
    <citation type="submission" date="2018-04" db="EMBL/GenBank/DDBJ databases">
        <title>Active sludge and wastewater microbial communities from Klosterneuburg, Austria.</title>
        <authorList>
            <person name="Wagner M."/>
        </authorList>
    </citation>
    <scope>NUCLEOTIDE SEQUENCE [LARGE SCALE GENOMIC DNA]</scope>
    <source>
        <strain evidence="1 2">Nl12</strain>
    </source>
</reference>
<dbReference type="EMBL" id="QAOK01000002">
    <property type="protein sequence ID" value="PTQ83186.1"/>
    <property type="molecule type" value="Genomic_DNA"/>
</dbReference>
<name>A0A2T5IH91_9PROT</name>
<gene>
    <name evidence="1" type="ORF">C8R21_102190</name>
</gene>
<protein>
    <submittedName>
        <fullName evidence="1">Uncharacterized protein</fullName>
    </submittedName>
</protein>
<dbReference type="AlphaFoldDB" id="A0A2T5IH91"/>
<organism evidence="1 2">
    <name type="scientific">Nitrosospira multiformis</name>
    <dbReference type="NCBI Taxonomy" id="1231"/>
    <lineage>
        <taxon>Bacteria</taxon>
        <taxon>Pseudomonadati</taxon>
        <taxon>Pseudomonadota</taxon>
        <taxon>Betaproteobacteria</taxon>
        <taxon>Nitrosomonadales</taxon>
        <taxon>Nitrosomonadaceae</taxon>
        <taxon>Nitrosospira</taxon>
    </lineage>
</organism>
<evidence type="ECO:0000313" key="1">
    <source>
        <dbReference type="EMBL" id="PTQ83186.1"/>
    </source>
</evidence>
<proteinExistence type="predicted"/>
<dbReference type="Proteomes" id="UP000244152">
    <property type="component" value="Unassembled WGS sequence"/>
</dbReference>
<sequence length="513" mass="56664">MLPVITRIRPVHLPAHAPPHEFLAWQRPALGNVGRFLDWCLRVHPAPGILGLQHDGPAIMDVYHTAARVFGDNDKSDFNDLLDARPEVGDPRHENGRPVLPGDVPGLLPALLKCPLEPATSGNDDPPLLEHMPEIAPGQRFLHPGIDPGPLLLFRLLRGAVAPDDVIGMKCSLQPVQHQRRTAGADVVFGDVISALPLKAMRIRAQGSGVISGCFRLLKTSAHVLIVREPLDEEFHRNLADQIAEIEKQRLDSAGTDGVVVIQVKGDVSASIPQDARAIGDLLLCFDAFDKKGLRTRILPQMSGVLTALRLGGRRDYKFRSLAEGSYLTTLNGEIVHSFSIEGGSVGMYVSSPLNKAELERVSEDISLIMKAGNLERVARLYTQSLNQATDNYRSFIAAWSSLEILVGKIFPVYHELLAAELRKVSQAPGLHAYLDRIMLVMGGKHNLADKFAVISMFLDDESKPEEIKTFRKLKDVRDRLSHGEELPEDSLPTTEVQRLFDKYLRNHLRHGA</sequence>